<organism evidence="2 3">
    <name type="scientific">Asanoa ferruginea</name>
    <dbReference type="NCBI Taxonomy" id="53367"/>
    <lineage>
        <taxon>Bacteria</taxon>
        <taxon>Bacillati</taxon>
        <taxon>Actinomycetota</taxon>
        <taxon>Actinomycetes</taxon>
        <taxon>Micromonosporales</taxon>
        <taxon>Micromonosporaceae</taxon>
        <taxon>Asanoa</taxon>
    </lineage>
</organism>
<comment type="caution">
    <text evidence="2">The sequence shown here is derived from an EMBL/GenBank/DDBJ whole genome shotgun (WGS) entry which is preliminary data.</text>
</comment>
<evidence type="ECO:0000256" key="1">
    <source>
        <dbReference type="SAM" id="MobiDB-lite"/>
    </source>
</evidence>
<sequence>MDGHTGAAGGRLGRAAGTRSRLRRGASRSSGLAAGSGLRCRVVVAVRGATIRDFGVCLLDGCGLHRGAGRLGLASRGASGLRASGVHTGADRRTSAGRDRSGGIGLACSAASPFGRRRCRRGRVAFGFTRAGAGAGLGAAGGSLAGVRATKCACGAFGLGTAGAGAAGGSVAYFRATRYGRCSLDIGTAGAGADLAAAGGSFAGVRATRCACGAFGLGTTGAGGGIGATGGSVADVRAPRCRRCSFGLGPVAAGPLAHVCETTCSCCGRHPDHCCRAAATVVTATVFGRRGTAPARTARVGPGRDRAAVSAAGRLNGAVALAYTRGLVGRRLKVALPAAAEGFGSVVGGPTAIVVRRLGDTRPAPLVAGSGFAPVGARCGSRRHLGCARLRHIGLVGFLLAGDGGPAGGLGAGCRTSRGHRRFFRVHAALSLDRPEAGSRR</sequence>
<feature type="region of interest" description="Disordered" evidence="1">
    <location>
        <begin position="1"/>
        <end position="32"/>
    </location>
</feature>
<reference evidence="2 3" key="1">
    <citation type="submission" date="2018-08" db="EMBL/GenBank/DDBJ databases">
        <title>Sequencing the genomes of 1000 actinobacteria strains.</title>
        <authorList>
            <person name="Klenk H.-P."/>
        </authorList>
    </citation>
    <scope>NUCLEOTIDE SEQUENCE [LARGE SCALE GENOMIC DNA]</scope>
    <source>
        <strain evidence="2 3">DSM 44099</strain>
    </source>
</reference>
<evidence type="ECO:0000313" key="3">
    <source>
        <dbReference type="Proteomes" id="UP000256913"/>
    </source>
</evidence>
<proteinExistence type="predicted"/>
<dbReference type="EMBL" id="QUMQ01000001">
    <property type="protein sequence ID" value="REF96315.1"/>
    <property type="molecule type" value="Genomic_DNA"/>
</dbReference>
<keyword evidence="3" id="KW-1185">Reference proteome</keyword>
<dbReference type="AlphaFoldDB" id="A0A3D9ZGB7"/>
<protein>
    <submittedName>
        <fullName evidence="2">Uncharacterized protein</fullName>
    </submittedName>
</protein>
<name>A0A3D9ZGB7_9ACTN</name>
<dbReference type="Proteomes" id="UP000256913">
    <property type="component" value="Unassembled WGS sequence"/>
</dbReference>
<feature type="compositionally biased region" description="Gly residues" evidence="1">
    <location>
        <begin position="1"/>
        <end position="12"/>
    </location>
</feature>
<accession>A0A3D9ZGB7</accession>
<gene>
    <name evidence="2" type="ORF">DFJ67_2292</name>
</gene>
<evidence type="ECO:0000313" key="2">
    <source>
        <dbReference type="EMBL" id="REF96315.1"/>
    </source>
</evidence>